<protein>
    <submittedName>
        <fullName evidence="2">Uncharacterized protein</fullName>
    </submittedName>
</protein>
<dbReference type="PANTHER" id="PTHR33481">
    <property type="entry name" value="REVERSE TRANSCRIPTASE"/>
    <property type="match status" value="1"/>
</dbReference>
<dbReference type="Proteomes" id="UP000249757">
    <property type="component" value="Unassembled WGS sequence"/>
</dbReference>
<evidence type="ECO:0000256" key="1">
    <source>
        <dbReference type="SAM" id="MobiDB-lite"/>
    </source>
</evidence>
<evidence type="ECO:0000313" key="2">
    <source>
        <dbReference type="EMBL" id="KAI1512336.1"/>
    </source>
</evidence>
<feature type="region of interest" description="Disordered" evidence="1">
    <location>
        <begin position="1"/>
        <end position="49"/>
    </location>
</feature>
<keyword evidence="3" id="KW-1185">Reference proteome</keyword>
<proteinExistence type="predicted"/>
<name>A0A922SR13_9PLEO</name>
<organism evidence="2 3">
    <name type="scientific">Pyrenophora tritici-repentis</name>
    <dbReference type="NCBI Taxonomy" id="45151"/>
    <lineage>
        <taxon>Eukaryota</taxon>
        <taxon>Fungi</taxon>
        <taxon>Dikarya</taxon>
        <taxon>Ascomycota</taxon>
        <taxon>Pezizomycotina</taxon>
        <taxon>Dothideomycetes</taxon>
        <taxon>Pleosporomycetidae</taxon>
        <taxon>Pleosporales</taxon>
        <taxon>Pleosporineae</taxon>
        <taxon>Pleosporaceae</taxon>
        <taxon>Pyrenophora</taxon>
    </lineage>
</organism>
<dbReference type="AlphaFoldDB" id="A0A922SR13"/>
<evidence type="ECO:0000313" key="3">
    <source>
        <dbReference type="Proteomes" id="UP000249757"/>
    </source>
</evidence>
<dbReference type="EMBL" id="NRDI02000011">
    <property type="protein sequence ID" value="KAI1512336.1"/>
    <property type="molecule type" value="Genomic_DNA"/>
</dbReference>
<dbReference type="PANTHER" id="PTHR33481:SF1">
    <property type="entry name" value="ENDONUCLEASE_EXONUCLEASE_PHOSPHATASE DOMAIN-CONTAINING PROTEIN-RELATED"/>
    <property type="match status" value="1"/>
</dbReference>
<sequence>MAPDSDTIVVQLPEDLRTPSILDDEMETDERHQDNPTTPIEQTTCERSEKRWDWPALSTTELERACSRQVKSSTPGPDAITQDIITAAYKAQPQTMFKAFSLLFDYGYHPKCWKQATGAVLKKASKPDYSIPKAYRVITLLSCLGKINERITASRLSNLAEITELLHPTQIGGRLKKSAIDAAMLLIDQIQHQKQKGQITSTIFLDVKV</sequence>
<comment type="caution">
    <text evidence="2">The sequence shown here is derived from an EMBL/GenBank/DDBJ whole genome shotgun (WGS) entry which is preliminary data.</text>
</comment>
<accession>A0A922SR13</accession>
<gene>
    <name evidence="2" type="ORF">Ptr86124_008302</name>
</gene>
<reference evidence="3" key="1">
    <citation type="journal article" date="2022" name="Microb. Genom.">
        <title>A global pangenome for the wheat fungal pathogen Pyrenophora tritici-repentis and prediction of effector protein structural homology.</title>
        <authorList>
            <person name="Moolhuijzen P.M."/>
            <person name="See P.T."/>
            <person name="Shi G."/>
            <person name="Powell H.R."/>
            <person name="Cockram J."/>
            <person name="Jorgensen L.N."/>
            <person name="Benslimane H."/>
            <person name="Strelkov S.E."/>
            <person name="Turner J."/>
            <person name="Liu Z."/>
            <person name="Moffat C.S."/>
        </authorList>
    </citation>
    <scope>NUCLEOTIDE SEQUENCE [LARGE SCALE GENOMIC DNA]</scope>
</reference>